<comment type="caution">
    <text evidence="13">The sequence shown here is derived from an EMBL/GenBank/DDBJ whole genome shotgun (WGS) entry which is preliminary data.</text>
</comment>
<dbReference type="Pfam" id="PF03721">
    <property type="entry name" value="UDPG_MGDP_dh_N"/>
    <property type="match status" value="1"/>
</dbReference>
<feature type="binding site" evidence="10">
    <location>
        <position position="155"/>
    </location>
    <ligand>
        <name>NAD(+)</name>
        <dbReference type="ChEBI" id="CHEBI:57540"/>
    </ligand>
</feature>
<dbReference type="AlphaFoldDB" id="A0A5N5EKI4"/>
<dbReference type="InterPro" id="IPR008927">
    <property type="entry name" value="6-PGluconate_DH-like_C_sf"/>
</dbReference>
<dbReference type="EMBL" id="VYUA01000013">
    <property type="protein sequence ID" value="KAB2591376.1"/>
    <property type="molecule type" value="Genomic_DNA"/>
</dbReference>
<feature type="binding site" evidence="10">
    <location>
        <position position="35"/>
    </location>
    <ligand>
        <name>NAD(+)</name>
        <dbReference type="ChEBI" id="CHEBI:57540"/>
    </ligand>
</feature>
<evidence type="ECO:0000313" key="14">
    <source>
        <dbReference type="Proteomes" id="UP000326907"/>
    </source>
</evidence>
<dbReference type="PANTHER" id="PTHR43750:SF3">
    <property type="entry name" value="UDP-GLUCOSE 6-DEHYDROGENASE TUAD"/>
    <property type="match status" value="1"/>
</dbReference>
<dbReference type="InterPro" id="IPR001732">
    <property type="entry name" value="UDP-Glc/GDP-Man_DH_N"/>
</dbReference>
<comment type="catalytic activity">
    <reaction evidence="6 7">
        <text>UDP-alpha-D-glucose + 2 NAD(+) + H2O = UDP-alpha-D-glucuronate + 2 NADH + 3 H(+)</text>
        <dbReference type="Rhea" id="RHEA:23596"/>
        <dbReference type="ChEBI" id="CHEBI:15377"/>
        <dbReference type="ChEBI" id="CHEBI:15378"/>
        <dbReference type="ChEBI" id="CHEBI:57540"/>
        <dbReference type="ChEBI" id="CHEBI:57945"/>
        <dbReference type="ChEBI" id="CHEBI:58052"/>
        <dbReference type="ChEBI" id="CHEBI:58885"/>
        <dbReference type="EC" id="1.1.1.22"/>
    </reaction>
</comment>
<protein>
    <recommendedName>
        <fullName evidence="3 7">UDP-glucose 6-dehydrogenase</fullName>
        <ecNumber evidence="3 7">1.1.1.22</ecNumber>
    </recommendedName>
</protein>
<dbReference type="GO" id="GO:0006065">
    <property type="term" value="P:UDP-glucuronate biosynthetic process"/>
    <property type="evidence" value="ECO:0007669"/>
    <property type="project" value="UniProtKB-UniPathway"/>
</dbReference>
<evidence type="ECO:0000256" key="5">
    <source>
        <dbReference type="ARBA" id="ARBA00023027"/>
    </source>
</evidence>
<evidence type="ECO:0000259" key="12">
    <source>
        <dbReference type="SMART" id="SM00984"/>
    </source>
</evidence>
<evidence type="ECO:0000256" key="7">
    <source>
        <dbReference type="PIRNR" id="PIRNR000124"/>
    </source>
</evidence>
<evidence type="ECO:0000256" key="9">
    <source>
        <dbReference type="PIRSR" id="PIRSR500134-2"/>
    </source>
</evidence>
<feature type="binding site" evidence="10">
    <location>
        <position position="89"/>
    </location>
    <ligand>
        <name>NAD(+)</name>
        <dbReference type="ChEBI" id="CHEBI:57540"/>
    </ligand>
</feature>
<comment type="pathway">
    <text evidence="1">Nucleotide-sugar biosynthesis; UDP-alpha-D-glucuronate biosynthesis; UDP-alpha-D-glucuronate from UDP-alpha-D-glucose: step 1/1.</text>
</comment>
<dbReference type="PIRSF" id="PIRSF500134">
    <property type="entry name" value="UDPglc_DH_bac"/>
    <property type="match status" value="1"/>
</dbReference>
<evidence type="ECO:0000256" key="10">
    <source>
        <dbReference type="PIRSR" id="PIRSR500134-3"/>
    </source>
</evidence>
<feature type="binding site" evidence="9">
    <location>
        <position position="321"/>
    </location>
    <ligand>
        <name>substrate</name>
    </ligand>
</feature>
<dbReference type="InterPro" id="IPR036220">
    <property type="entry name" value="UDP-Glc/GDP-Man_DH_C_sf"/>
</dbReference>
<dbReference type="SUPFAM" id="SSF52413">
    <property type="entry name" value="UDP-glucose/GDP-mannose dehydrogenase C-terminal domain"/>
    <property type="match status" value="1"/>
</dbReference>
<feature type="binding site" evidence="9">
    <location>
        <begin position="250"/>
        <end position="254"/>
    </location>
    <ligand>
        <name>substrate</name>
    </ligand>
</feature>
<keyword evidence="14" id="KW-1185">Reference proteome</keyword>
<feature type="binding site" evidence="10">
    <location>
        <position position="328"/>
    </location>
    <ligand>
        <name>NAD(+)</name>
        <dbReference type="ChEBI" id="CHEBI:57540"/>
    </ligand>
</feature>
<dbReference type="EC" id="1.1.1.22" evidence="3 7"/>
<reference evidence="13 14" key="1">
    <citation type="submission" date="2019-09" db="EMBL/GenBank/DDBJ databases">
        <authorList>
            <person name="Liu P."/>
        </authorList>
    </citation>
    <scope>NUCLEOTIDE SEQUENCE [LARGE SCALE GENOMIC DNA]</scope>
    <source>
        <strain evidence="13 14">TRM68085</strain>
    </source>
</reference>
<evidence type="ECO:0000256" key="1">
    <source>
        <dbReference type="ARBA" id="ARBA00004701"/>
    </source>
</evidence>
<dbReference type="NCBIfam" id="TIGR03026">
    <property type="entry name" value="NDP-sugDHase"/>
    <property type="match status" value="1"/>
</dbReference>
<dbReference type="PROSITE" id="PS51257">
    <property type="entry name" value="PROKAR_LIPOPROTEIN"/>
    <property type="match status" value="1"/>
</dbReference>
<evidence type="ECO:0000256" key="6">
    <source>
        <dbReference type="ARBA" id="ARBA00047473"/>
    </source>
</evidence>
<feature type="binding site" evidence="9">
    <location>
        <position position="258"/>
    </location>
    <ligand>
        <name>substrate</name>
    </ligand>
</feature>
<feature type="compositionally biased region" description="Polar residues" evidence="11">
    <location>
        <begin position="357"/>
        <end position="367"/>
    </location>
</feature>
<dbReference type="InterPro" id="IPR036291">
    <property type="entry name" value="NAD(P)-bd_dom_sf"/>
</dbReference>
<evidence type="ECO:0000256" key="11">
    <source>
        <dbReference type="SAM" id="MobiDB-lite"/>
    </source>
</evidence>
<accession>A0A5N5EKI4</accession>
<feature type="active site" description="Nucleophile" evidence="8">
    <location>
        <position position="261"/>
    </location>
</feature>
<feature type="binding site" evidence="10">
    <location>
        <position position="40"/>
    </location>
    <ligand>
        <name>NAD(+)</name>
        <dbReference type="ChEBI" id="CHEBI:57540"/>
    </ligand>
</feature>
<feature type="domain" description="UDP-glucose/GDP-mannose dehydrogenase C-terminal" evidence="12">
    <location>
        <begin position="314"/>
        <end position="417"/>
    </location>
</feature>
<dbReference type="GO" id="GO:0003979">
    <property type="term" value="F:UDP-glucose 6-dehydrogenase activity"/>
    <property type="evidence" value="ECO:0007669"/>
    <property type="project" value="UniProtKB-EC"/>
</dbReference>
<feature type="binding site" evidence="10">
    <location>
        <position position="264"/>
    </location>
    <ligand>
        <name>NAD(+)</name>
        <dbReference type="ChEBI" id="CHEBI:57540"/>
    </ligand>
</feature>
<dbReference type="GO" id="GO:0000271">
    <property type="term" value="P:polysaccharide biosynthetic process"/>
    <property type="evidence" value="ECO:0007669"/>
    <property type="project" value="InterPro"/>
</dbReference>
<gene>
    <name evidence="13" type="ORF">F5983_16385</name>
</gene>
<dbReference type="RefSeq" id="WP_151510976.1">
    <property type="nucleotide sequence ID" value="NZ_JBMVCA010000004.1"/>
</dbReference>
<dbReference type="Pfam" id="PF03720">
    <property type="entry name" value="UDPG_MGDP_dh_C"/>
    <property type="match status" value="1"/>
</dbReference>
<comment type="similarity">
    <text evidence="2 7">Belongs to the UDP-glucose/GDP-mannose dehydrogenase family.</text>
</comment>
<dbReference type="Proteomes" id="UP000326907">
    <property type="component" value="Unassembled WGS sequence"/>
</dbReference>
<dbReference type="InterPro" id="IPR014027">
    <property type="entry name" value="UDP-Glc/GDP-Man_DH_C"/>
</dbReference>
<dbReference type="SUPFAM" id="SSF48179">
    <property type="entry name" value="6-phosphogluconate dehydrogenase C-terminal domain-like"/>
    <property type="match status" value="1"/>
</dbReference>
<evidence type="ECO:0000256" key="8">
    <source>
        <dbReference type="PIRSR" id="PIRSR500134-1"/>
    </source>
</evidence>
<dbReference type="Gene3D" id="1.20.5.100">
    <property type="entry name" value="Cytochrome c1, transmembrane anchor, C-terminal"/>
    <property type="match status" value="1"/>
</dbReference>
<dbReference type="SUPFAM" id="SSF51735">
    <property type="entry name" value="NAD(P)-binding Rossmann-fold domains"/>
    <property type="match status" value="1"/>
</dbReference>
<keyword evidence="4 7" id="KW-0560">Oxidoreductase</keyword>
<dbReference type="UniPathway" id="UPA00038">
    <property type="reaction ID" value="UER00491"/>
</dbReference>
<dbReference type="InterPro" id="IPR014026">
    <property type="entry name" value="UDP-Glc/GDP-Man_DH_dimer"/>
</dbReference>
<feature type="region of interest" description="Disordered" evidence="11">
    <location>
        <begin position="352"/>
        <end position="372"/>
    </location>
</feature>
<feature type="binding site" evidence="10">
    <location>
        <position position="123"/>
    </location>
    <ligand>
        <name>NAD(+)</name>
        <dbReference type="ChEBI" id="CHEBI:57540"/>
    </ligand>
</feature>
<dbReference type="GO" id="GO:0051287">
    <property type="term" value="F:NAD binding"/>
    <property type="evidence" value="ECO:0007669"/>
    <property type="project" value="InterPro"/>
</dbReference>
<sequence length="438" mass="47059">MTGTSRRIAVFGAGYIGLVTGACFAELGHRVVVRDIQPERIRLLNSGEIPFFEPGLGDLIARNKERLSFTLDVQEAVSEAEVVFVCVDTPPTASGDADLSRVWAVIDAVRDASHLVAIVVKSTVPVGTGARVRAALDERGLTHVGYASNPEFTAEGRAVEDFLHPDRVVIGTSDGDKAAAWVTALYKPLDSPIELMDVASAEMVKLASNALLATRITFINEIATVCEATGADIGHVSRAVGLDHRLGPHFLKAGLGYGGSCFPKDSRALRAMASNSGYPFQLLNAVIQVNELQPRRAVQRLKAELNGLKGRRIALLGMTFKPATDDMREAPSTTLAARLLAEGATVTCWDPMAPHTTAHQDPWSSTTRHPDPLSALTDADAAILVTEWPELTDIDWPTAARTMRTPLFLDGRNLLDPTTLLAAGFTHMGVGRTTRRPS</sequence>
<evidence type="ECO:0000256" key="3">
    <source>
        <dbReference type="ARBA" id="ARBA00012954"/>
    </source>
</evidence>
<evidence type="ECO:0000313" key="13">
    <source>
        <dbReference type="EMBL" id="KAB2591376.1"/>
    </source>
</evidence>
<dbReference type="InterPro" id="IPR017476">
    <property type="entry name" value="UDP-Glc/GDP-Man"/>
</dbReference>
<dbReference type="InterPro" id="IPR028357">
    <property type="entry name" value="UDPglc_DH_bac"/>
</dbReference>
<dbReference type="Pfam" id="PF00984">
    <property type="entry name" value="UDPG_MGDP_dh"/>
    <property type="match status" value="1"/>
</dbReference>
<dbReference type="SMART" id="SM00984">
    <property type="entry name" value="UDPG_MGDP_dh_C"/>
    <property type="match status" value="1"/>
</dbReference>
<proteinExistence type="inferred from homology"/>
<dbReference type="PANTHER" id="PTHR43750">
    <property type="entry name" value="UDP-GLUCOSE 6-DEHYDROGENASE TUAD"/>
    <property type="match status" value="1"/>
</dbReference>
<organism evidence="13 14">
    <name type="scientific">Streptomyces arboris</name>
    <dbReference type="NCBI Taxonomy" id="2600619"/>
    <lineage>
        <taxon>Bacteria</taxon>
        <taxon>Bacillati</taxon>
        <taxon>Actinomycetota</taxon>
        <taxon>Actinomycetes</taxon>
        <taxon>Kitasatosporales</taxon>
        <taxon>Streptomycetaceae</taxon>
        <taxon>Streptomyces</taxon>
    </lineage>
</organism>
<name>A0A5N5EKI4_9ACTN</name>
<evidence type="ECO:0000256" key="4">
    <source>
        <dbReference type="ARBA" id="ARBA00023002"/>
    </source>
</evidence>
<evidence type="ECO:0000256" key="2">
    <source>
        <dbReference type="ARBA" id="ARBA00006601"/>
    </source>
</evidence>
<feature type="binding site" evidence="9">
    <location>
        <begin position="152"/>
        <end position="155"/>
    </location>
    <ligand>
        <name>substrate</name>
    </ligand>
</feature>
<dbReference type="Gene3D" id="3.40.50.720">
    <property type="entry name" value="NAD(P)-binding Rossmann-like Domain"/>
    <property type="match status" value="2"/>
</dbReference>
<dbReference type="PIRSF" id="PIRSF000124">
    <property type="entry name" value="UDPglc_GDPman_dh"/>
    <property type="match status" value="1"/>
</dbReference>
<feature type="binding site" evidence="9">
    <location>
        <position position="205"/>
    </location>
    <ligand>
        <name>substrate</name>
    </ligand>
</feature>
<keyword evidence="5 7" id="KW-0520">NAD</keyword>